<protein>
    <submittedName>
        <fullName evidence="2">Coenzyme F420-0:L-glutamate ligase</fullName>
    </submittedName>
</protein>
<dbReference type="EMBL" id="WBKO01000002">
    <property type="protein sequence ID" value="MDV2482520.1"/>
    <property type="molecule type" value="Genomic_DNA"/>
</dbReference>
<dbReference type="GO" id="GO:0016874">
    <property type="term" value="F:ligase activity"/>
    <property type="evidence" value="ECO:0007669"/>
    <property type="project" value="UniProtKB-KW"/>
</dbReference>
<dbReference type="PANTHER" id="PTHR47917">
    <property type="match status" value="1"/>
</dbReference>
<dbReference type="Proteomes" id="UP001281203">
    <property type="component" value="Unassembled WGS sequence"/>
</dbReference>
<dbReference type="PANTHER" id="PTHR47917:SF2">
    <property type="entry name" value="COENZYME F420:L-GLUTAMATE LIGASE-LIKE DOMAIN-CONTAINING PROTEIN"/>
    <property type="match status" value="1"/>
</dbReference>
<dbReference type="SUPFAM" id="SSF144010">
    <property type="entry name" value="CofE-like"/>
    <property type="match status" value="1"/>
</dbReference>
<proteinExistence type="predicted"/>
<feature type="domain" description="Coenzyme F420:L-glutamate ligase-like" evidence="1">
    <location>
        <begin position="9"/>
        <end position="209"/>
    </location>
</feature>
<accession>A0ABU3X378</accession>
<gene>
    <name evidence="2" type="ORF">F8E02_11020</name>
</gene>
<evidence type="ECO:0000313" key="2">
    <source>
        <dbReference type="EMBL" id="MDV2482520.1"/>
    </source>
</evidence>
<name>A0ABU3X378_9EURY</name>
<dbReference type="Gene3D" id="3.90.1660.10">
    <property type="entry name" value="CofE-like domain"/>
    <property type="match status" value="1"/>
</dbReference>
<evidence type="ECO:0000259" key="1">
    <source>
        <dbReference type="Pfam" id="PF01996"/>
    </source>
</evidence>
<evidence type="ECO:0000313" key="3">
    <source>
        <dbReference type="Proteomes" id="UP001281203"/>
    </source>
</evidence>
<dbReference type="Pfam" id="PF01996">
    <property type="entry name" value="F420_ligase"/>
    <property type="match status" value="1"/>
</dbReference>
<keyword evidence="2" id="KW-0436">Ligase</keyword>
<comment type="caution">
    <text evidence="2">The sequence shown here is derived from an EMBL/GenBank/DDBJ whole genome shotgun (WGS) entry which is preliminary data.</text>
</comment>
<keyword evidence="3" id="KW-1185">Reference proteome</keyword>
<sequence length="213" mass="21289">MDRWFSVSGLATGLIRPGDAIADLLIAAAPRPGGMCGGDCIVVAESAVATAEGRIVGLDGVKPTPAARDLAGRYTMDPRMVEIILQESDAVVGGMPGFLLCRAHGTLLPNAGVDASNAPPGCVVLLPADPEASAAGIRDAIRASAGVEVAVIVADSRPHPMRPGCAGIALGCAGLAAVRDGRAVADNIASAAELVMGEAGEGIPAAIVRWRGP</sequence>
<dbReference type="InterPro" id="IPR002847">
    <property type="entry name" value="F420-0_gamma-glut_ligase-dom"/>
</dbReference>
<organism evidence="2 3">
    <name type="scientific">Methanoculleus caldifontis</name>
    <dbReference type="NCBI Taxonomy" id="2651577"/>
    <lineage>
        <taxon>Archaea</taxon>
        <taxon>Methanobacteriati</taxon>
        <taxon>Methanobacteriota</taxon>
        <taxon>Stenosarchaea group</taxon>
        <taxon>Methanomicrobia</taxon>
        <taxon>Methanomicrobiales</taxon>
        <taxon>Methanomicrobiaceae</taxon>
        <taxon>Methanoculleus</taxon>
    </lineage>
</organism>
<dbReference type="Gene3D" id="3.30.1330.100">
    <property type="entry name" value="CofE-like"/>
    <property type="match status" value="1"/>
</dbReference>
<reference evidence="2 3" key="1">
    <citation type="submission" date="2019-10" db="EMBL/GenBank/DDBJ databases">
        <title>Isolation and characterization of Methanoculleus sp. Wushi-C6 from a hot spring well.</title>
        <authorList>
            <person name="Chen S.-C."/>
            <person name="Lan Z.-H."/>
            <person name="You Y.-T."/>
            <person name="Lai M.-C."/>
        </authorList>
    </citation>
    <scope>NUCLEOTIDE SEQUENCE [LARGE SCALE GENOMIC DNA]</scope>
    <source>
        <strain evidence="2 3">Wushi-C6</strain>
    </source>
</reference>